<dbReference type="GO" id="GO:0002476">
    <property type="term" value="P:antigen processing and presentation of endogenous peptide antigen via MHC class Ib"/>
    <property type="evidence" value="ECO:0007669"/>
    <property type="project" value="TreeGrafter"/>
</dbReference>
<dbReference type="SUPFAM" id="SSF48726">
    <property type="entry name" value="Immunoglobulin"/>
    <property type="match status" value="1"/>
</dbReference>
<organism evidence="6 7">
    <name type="scientific">Saimiriine betaherpesvirus 4</name>
    <dbReference type="NCBI Taxonomy" id="1535247"/>
    <lineage>
        <taxon>Viruses</taxon>
        <taxon>Duplodnaviria</taxon>
        <taxon>Heunggongvirae</taxon>
        <taxon>Peploviricota</taxon>
        <taxon>Herviviricetes</taxon>
        <taxon>Herpesvirales</taxon>
        <taxon>Orthoherpesviridae</taxon>
        <taxon>Betaherpesvirinae</taxon>
        <taxon>Cytomegalovirus</taxon>
        <taxon>Cytomegalovirus saimiriinebeta4</taxon>
    </lineage>
</organism>
<evidence type="ECO:0000256" key="3">
    <source>
        <dbReference type="ARBA" id="ARBA00023180"/>
    </source>
</evidence>
<dbReference type="PANTHER" id="PTHR16675:SF251">
    <property type="entry name" value="HLA CLASS I HISTOCOMPATIBILITY ANTIGEN, C ALPHA CHAIN"/>
    <property type="match status" value="1"/>
</dbReference>
<dbReference type="EMBL" id="FJ483967">
    <property type="protein sequence ID" value="AEV80880.1"/>
    <property type="molecule type" value="Genomic_DNA"/>
</dbReference>
<dbReference type="GO" id="GO:0002486">
    <property type="term" value="P:antigen processing and presentation of endogenous peptide antigen via MHC class I via ER pathway, TAP-independent"/>
    <property type="evidence" value="ECO:0007669"/>
    <property type="project" value="TreeGrafter"/>
</dbReference>
<dbReference type="PROSITE" id="PS50835">
    <property type="entry name" value="IG_LIKE"/>
    <property type="match status" value="1"/>
</dbReference>
<sequence>MILYCISMAFWSFTSGYTYTLEFLYTTDNSAIYAAGFFNNVQFFSYNSNTQNISTIAPWTEDVPNYEHTTELISILIQNYSNVVMHLKYGCRLNETTTELFSPNKINQTLELKNSIDYYLNHSCINQLNRYIDVSHNITFVRSPVTSLVMTYRPNQKLLCRAIDFFPPINIKASWYKDNQLISTTHQIRPSGNGYFQSSISTPFTFGDEHRYTCKITHLSDIFQLHFYWPKDLDSEENDENHDYHSVWLYRILYLLIALFVITFIYCCKTGIQEQLKLHDNTRYQRLDLLT</sequence>
<dbReference type="GeneID" id="11464250"/>
<gene>
    <name evidence="6" type="primary">S12</name>
</gene>
<name>G8XST3_9BETA</name>
<keyword evidence="3" id="KW-0325">Glycoprotein</keyword>
<keyword evidence="7" id="KW-1185">Reference proteome</keyword>
<evidence type="ECO:0000259" key="5">
    <source>
        <dbReference type="PROSITE" id="PS50835"/>
    </source>
</evidence>
<dbReference type="Pfam" id="PF07654">
    <property type="entry name" value="C1-set"/>
    <property type="match status" value="1"/>
</dbReference>
<dbReference type="KEGG" id="vg:11464250"/>
<dbReference type="InterPro" id="IPR013783">
    <property type="entry name" value="Ig-like_fold"/>
</dbReference>
<dbReference type="InterPro" id="IPR036179">
    <property type="entry name" value="Ig-like_dom_sf"/>
</dbReference>
<keyword evidence="4" id="KW-1133">Transmembrane helix</keyword>
<dbReference type="GO" id="GO:0005615">
    <property type="term" value="C:extracellular space"/>
    <property type="evidence" value="ECO:0007669"/>
    <property type="project" value="TreeGrafter"/>
</dbReference>
<accession>G8XST3</accession>
<feature type="transmembrane region" description="Helical" evidence="4">
    <location>
        <begin position="248"/>
        <end position="268"/>
    </location>
</feature>
<dbReference type="GO" id="GO:0006955">
    <property type="term" value="P:immune response"/>
    <property type="evidence" value="ECO:0007669"/>
    <property type="project" value="TreeGrafter"/>
</dbReference>
<dbReference type="SUPFAM" id="SSF54452">
    <property type="entry name" value="MHC antigen-recognition domain"/>
    <property type="match status" value="1"/>
</dbReference>
<dbReference type="InterPro" id="IPR007110">
    <property type="entry name" value="Ig-like_dom"/>
</dbReference>
<reference evidence="6" key="1">
    <citation type="submission" date="2011-12" db="EMBL/GenBank/DDBJ databases">
        <title>Comparative genomics of primate cytomegaloviruses.</title>
        <authorList>
            <person name="Davison A.J."/>
            <person name="Holton M."/>
            <person name="Dolan A."/>
            <person name="Dargan D.J."/>
            <person name="Gatherer D."/>
            <person name="Hayward G.S."/>
        </authorList>
    </citation>
    <scope>NUCLEOTIDE SEQUENCE [LARGE SCALE GENOMIC DNA]</scope>
    <source>
        <strain evidence="6">SqSHV</strain>
    </source>
</reference>
<dbReference type="InterPro" id="IPR011162">
    <property type="entry name" value="MHC_I/II-like_Ag-recog"/>
</dbReference>
<keyword evidence="4" id="KW-0812">Transmembrane</keyword>
<dbReference type="OrthoDB" id="16402at10239"/>
<comment type="subcellular location">
    <subcellularLocation>
        <location evidence="1">Membrane</location>
        <topology evidence="1">Single-pass membrane protein</topology>
    </subcellularLocation>
</comment>
<evidence type="ECO:0000313" key="7">
    <source>
        <dbReference type="Proteomes" id="UP000097892"/>
    </source>
</evidence>
<dbReference type="GO" id="GO:0016020">
    <property type="term" value="C:membrane"/>
    <property type="evidence" value="ECO:0007669"/>
    <property type="project" value="UniProtKB-SubCell"/>
</dbReference>
<dbReference type="PANTHER" id="PTHR16675">
    <property type="entry name" value="MHC CLASS I-RELATED"/>
    <property type="match status" value="1"/>
</dbReference>
<dbReference type="RefSeq" id="YP_004940191.1">
    <property type="nucleotide sequence ID" value="NC_016448.1"/>
</dbReference>
<dbReference type="Gene3D" id="2.60.40.10">
    <property type="entry name" value="Immunoglobulins"/>
    <property type="match status" value="1"/>
</dbReference>
<evidence type="ECO:0000256" key="2">
    <source>
        <dbReference type="ARBA" id="ARBA00023136"/>
    </source>
</evidence>
<feature type="domain" description="Ig-like" evidence="5">
    <location>
        <begin position="144"/>
        <end position="218"/>
    </location>
</feature>
<evidence type="ECO:0000256" key="4">
    <source>
        <dbReference type="SAM" id="Phobius"/>
    </source>
</evidence>
<protein>
    <submittedName>
        <fullName evidence="6">Membrane protein S12</fullName>
    </submittedName>
</protein>
<dbReference type="InterPro" id="IPR050208">
    <property type="entry name" value="MHC_class-I_related"/>
</dbReference>
<dbReference type="InterPro" id="IPR003597">
    <property type="entry name" value="Ig_C1-set"/>
</dbReference>
<proteinExistence type="predicted"/>
<dbReference type="GO" id="GO:0005102">
    <property type="term" value="F:signaling receptor binding"/>
    <property type="evidence" value="ECO:0007669"/>
    <property type="project" value="TreeGrafter"/>
</dbReference>
<evidence type="ECO:0000313" key="6">
    <source>
        <dbReference type="EMBL" id="AEV80880.1"/>
    </source>
</evidence>
<evidence type="ECO:0000256" key="1">
    <source>
        <dbReference type="ARBA" id="ARBA00004167"/>
    </source>
</evidence>
<dbReference type="Proteomes" id="UP000097892">
    <property type="component" value="Segment"/>
</dbReference>
<keyword evidence="2 4" id="KW-0472">Membrane</keyword>